<comment type="caution">
    <text evidence="8">The sequence shown here is derived from an EMBL/GenBank/DDBJ whole genome shotgun (WGS) entry which is preliminary data.</text>
</comment>
<dbReference type="Pfam" id="PF00300">
    <property type="entry name" value="His_Phos_1"/>
    <property type="match status" value="1"/>
</dbReference>
<evidence type="ECO:0000256" key="2">
    <source>
        <dbReference type="ARBA" id="ARBA00012028"/>
    </source>
</evidence>
<feature type="active site" description="Tele-phosphohistidine intermediate" evidence="5">
    <location>
        <position position="8"/>
    </location>
</feature>
<feature type="active site" description="Proton donor/acceptor" evidence="5">
    <location>
        <position position="81"/>
    </location>
</feature>
<organism evidence="8 9">
    <name type="scientific">Candidatus Blautia faecavium</name>
    <dbReference type="NCBI Taxonomy" id="2838487"/>
    <lineage>
        <taxon>Bacteria</taxon>
        <taxon>Bacillati</taxon>
        <taxon>Bacillota</taxon>
        <taxon>Clostridia</taxon>
        <taxon>Lachnospirales</taxon>
        <taxon>Lachnospiraceae</taxon>
        <taxon>Blautia</taxon>
    </lineage>
</organism>
<dbReference type="InterPro" id="IPR029033">
    <property type="entry name" value="His_PPase_superfam"/>
</dbReference>
<evidence type="ECO:0000256" key="3">
    <source>
        <dbReference type="ARBA" id="ARBA00023152"/>
    </source>
</evidence>
<dbReference type="PANTHER" id="PTHR11931">
    <property type="entry name" value="PHOSPHOGLYCERATE MUTASE"/>
    <property type="match status" value="1"/>
</dbReference>
<dbReference type="SMART" id="SM00855">
    <property type="entry name" value="PGAM"/>
    <property type="match status" value="1"/>
</dbReference>
<dbReference type="SUPFAM" id="SSF53254">
    <property type="entry name" value="Phosphoglycerate mutase-like"/>
    <property type="match status" value="1"/>
</dbReference>
<keyword evidence="4" id="KW-0413">Isomerase</keyword>
<evidence type="ECO:0000256" key="4">
    <source>
        <dbReference type="ARBA" id="ARBA00023235"/>
    </source>
</evidence>
<dbReference type="CDD" id="cd07067">
    <property type="entry name" value="HP_PGM_like"/>
    <property type="match status" value="1"/>
</dbReference>
<reference evidence="8" key="2">
    <citation type="submission" date="2021-04" db="EMBL/GenBank/DDBJ databases">
        <authorList>
            <person name="Gilroy R."/>
        </authorList>
    </citation>
    <scope>NUCLEOTIDE SEQUENCE</scope>
    <source>
        <strain evidence="8">ChiSjej1B19-5720</strain>
    </source>
</reference>
<comment type="similarity">
    <text evidence="1">Belongs to the phosphoglycerate mutase family. BPG-dependent PGAM subfamily.</text>
</comment>
<accession>A0A9D2RXH6</accession>
<feature type="binding site" evidence="6">
    <location>
        <begin position="7"/>
        <end position="14"/>
    </location>
    <ligand>
        <name>substrate</name>
    </ligand>
</feature>
<dbReference type="Gene3D" id="3.40.50.1240">
    <property type="entry name" value="Phosphoglycerate mutase-like"/>
    <property type="match status" value="1"/>
</dbReference>
<evidence type="ECO:0000256" key="5">
    <source>
        <dbReference type="PIRSR" id="PIRSR613078-1"/>
    </source>
</evidence>
<dbReference type="InterPro" id="IPR005952">
    <property type="entry name" value="Phosphogly_mut1"/>
</dbReference>
<feature type="site" description="Transition state stabilizer" evidence="7">
    <location>
        <position position="153"/>
    </location>
</feature>
<dbReference type="GO" id="GO:0004619">
    <property type="term" value="F:phosphoglycerate mutase activity"/>
    <property type="evidence" value="ECO:0007669"/>
    <property type="project" value="UniProtKB-EC"/>
</dbReference>
<protein>
    <recommendedName>
        <fullName evidence="2">phosphoglycerate mutase (2,3-diphosphoglycerate-dependent)</fullName>
        <ecNumber evidence="2">5.4.2.11</ecNumber>
    </recommendedName>
</protein>
<evidence type="ECO:0000256" key="6">
    <source>
        <dbReference type="PIRSR" id="PIRSR613078-2"/>
    </source>
</evidence>
<evidence type="ECO:0000313" key="8">
    <source>
        <dbReference type="EMBL" id="HJB30388.1"/>
    </source>
</evidence>
<dbReference type="AlphaFoldDB" id="A0A9D2RXH6"/>
<evidence type="ECO:0000313" key="9">
    <source>
        <dbReference type="Proteomes" id="UP000823842"/>
    </source>
</evidence>
<evidence type="ECO:0000256" key="7">
    <source>
        <dbReference type="PIRSR" id="PIRSR613078-3"/>
    </source>
</evidence>
<dbReference type="EMBL" id="DWYZ01000318">
    <property type="protein sequence ID" value="HJB30388.1"/>
    <property type="molecule type" value="Genomic_DNA"/>
</dbReference>
<evidence type="ECO:0000256" key="1">
    <source>
        <dbReference type="ARBA" id="ARBA00006717"/>
    </source>
</evidence>
<dbReference type="Proteomes" id="UP000823842">
    <property type="component" value="Unassembled WGS sequence"/>
</dbReference>
<dbReference type="EC" id="5.4.2.11" evidence="2"/>
<name>A0A9D2RXH6_9FIRM</name>
<dbReference type="GO" id="GO:0006096">
    <property type="term" value="P:glycolytic process"/>
    <property type="evidence" value="ECO:0007669"/>
    <property type="project" value="UniProtKB-KW"/>
</dbReference>
<reference evidence="8" key="1">
    <citation type="journal article" date="2021" name="PeerJ">
        <title>Extensive microbial diversity within the chicken gut microbiome revealed by metagenomics and culture.</title>
        <authorList>
            <person name="Gilroy R."/>
            <person name="Ravi A."/>
            <person name="Getino M."/>
            <person name="Pursley I."/>
            <person name="Horton D.L."/>
            <person name="Alikhan N.F."/>
            <person name="Baker D."/>
            <person name="Gharbi K."/>
            <person name="Hall N."/>
            <person name="Watson M."/>
            <person name="Adriaenssens E.M."/>
            <person name="Foster-Nyarko E."/>
            <person name="Jarju S."/>
            <person name="Secka A."/>
            <person name="Antonio M."/>
            <person name="Oren A."/>
            <person name="Chaudhuri R.R."/>
            <person name="La Ragione R."/>
            <person name="Hildebrand F."/>
            <person name="Pallen M.J."/>
        </authorList>
    </citation>
    <scope>NUCLEOTIDE SEQUENCE</scope>
    <source>
        <strain evidence="8">ChiSjej1B19-5720</strain>
    </source>
</reference>
<dbReference type="InterPro" id="IPR013078">
    <property type="entry name" value="His_Pase_superF_clade-1"/>
</dbReference>
<proteinExistence type="inferred from homology"/>
<feature type="binding site" evidence="6">
    <location>
        <position position="57"/>
    </location>
    <ligand>
        <name>substrate</name>
    </ligand>
</feature>
<sequence>MKLYIVRHGVTKWNALKKVQGSADIPLAEEGVRLARTVGEALKDVPFDLCFTSPLMRARQTAELILGARKVPVIPDPRIQEIDFGDLEGTRFKDDQGKVVSREMEIFFEDPAHFQRPRNGENIEDICKRTREFWEEKIHDPNLQDKTILITSHGCAVRALLRNVYTDKKDFWHGCVPPNCSVNLVEVKDQKARLVEEDKVYV</sequence>
<keyword evidence="3" id="KW-0324">Glycolysis</keyword>
<gene>
    <name evidence="8" type="ORF">IAA06_16565</name>
</gene>